<accession>A0AA39YTC1</accession>
<dbReference type="AlphaFoldDB" id="A0AA39YTC1"/>
<evidence type="ECO:0000313" key="3">
    <source>
        <dbReference type="Proteomes" id="UP001175001"/>
    </source>
</evidence>
<dbReference type="PANTHER" id="PTHR40624">
    <property type="entry name" value="BIOSYNTHESIS MONOOXYGENASE, PUTATIVE (AFU_ORTHOLOGUE AFUA_1G12025)-RELATED"/>
    <property type="match status" value="1"/>
</dbReference>
<evidence type="ECO:0000313" key="2">
    <source>
        <dbReference type="EMBL" id="KAK0658244.1"/>
    </source>
</evidence>
<dbReference type="InterPro" id="IPR011008">
    <property type="entry name" value="Dimeric_a/b-barrel"/>
</dbReference>
<dbReference type="Proteomes" id="UP001175001">
    <property type="component" value="Unassembled WGS sequence"/>
</dbReference>
<reference evidence="2" key="1">
    <citation type="submission" date="2023-06" db="EMBL/GenBank/DDBJ databases">
        <title>Multi-omics analyses reveal the molecular pathogenesis toolkit of Lasiodiplodia hormozganensis, a cross-kingdom pathogen.</title>
        <authorList>
            <person name="Felix C."/>
            <person name="Meneses R."/>
            <person name="Goncalves M.F.M."/>
            <person name="Tilleman L."/>
            <person name="Duarte A.S."/>
            <person name="Jorrin-Novo J.V."/>
            <person name="Van De Peer Y."/>
            <person name="Deforce D."/>
            <person name="Van Nieuwerburgh F."/>
            <person name="Esteves A.C."/>
            <person name="Alves A."/>
        </authorList>
    </citation>
    <scope>NUCLEOTIDE SEQUENCE</scope>
    <source>
        <strain evidence="2">CBS 339.90</strain>
    </source>
</reference>
<protein>
    <recommendedName>
        <fullName evidence="1">ABM domain-containing protein</fullName>
    </recommendedName>
</protein>
<gene>
    <name evidence="2" type="ORF">DIS24_g4962</name>
</gene>
<feature type="domain" description="ABM" evidence="1">
    <location>
        <begin position="4"/>
        <end position="95"/>
    </location>
</feature>
<dbReference type="InterPro" id="IPR007138">
    <property type="entry name" value="ABM_dom"/>
</dbReference>
<organism evidence="2 3">
    <name type="scientific">Lasiodiplodia hormozganensis</name>
    <dbReference type="NCBI Taxonomy" id="869390"/>
    <lineage>
        <taxon>Eukaryota</taxon>
        <taxon>Fungi</taxon>
        <taxon>Dikarya</taxon>
        <taxon>Ascomycota</taxon>
        <taxon>Pezizomycotina</taxon>
        <taxon>Dothideomycetes</taxon>
        <taxon>Dothideomycetes incertae sedis</taxon>
        <taxon>Botryosphaeriales</taxon>
        <taxon>Botryosphaeriaceae</taxon>
        <taxon>Lasiodiplodia</taxon>
    </lineage>
</organism>
<sequence length="110" mass="11963">MPEIVVTAIITPKAGQPADQIEKSLTDHAAWVQQNEPGTLRYALHKSIGDGPTVFTMIEAYKDKAALDAHSKSPRFKELAPQLLAIADMQLYVSQPVGGFQARTSESSKI</sequence>
<proteinExistence type="predicted"/>
<dbReference type="EMBL" id="JAUJDW010000019">
    <property type="protein sequence ID" value="KAK0658244.1"/>
    <property type="molecule type" value="Genomic_DNA"/>
</dbReference>
<dbReference type="PROSITE" id="PS51725">
    <property type="entry name" value="ABM"/>
    <property type="match status" value="1"/>
</dbReference>
<dbReference type="PANTHER" id="PTHR40624:SF1">
    <property type="entry name" value="BIOSYNTHESIS MONOOXYGENASE, PUTATIVE (AFU_ORTHOLOGUE AFUA_1G12025)-RELATED"/>
    <property type="match status" value="1"/>
</dbReference>
<evidence type="ECO:0000259" key="1">
    <source>
        <dbReference type="PROSITE" id="PS51725"/>
    </source>
</evidence>
<dbReference type="Gene3D" id="3.30.70.100">
    <property type="match status" value="1"/>
</dbReference>
<keyword evidence="3" id="KW-1185">Reference proteome</keyword>
<dbReference type="Pfam" id="PF03992">
    <property type="entry name" value="ABM"/>
    <property type="match status" value="1"/>
</dbReference>
<comment type="caution">
    <text evidence="2">The sequence shown here is derived from an EMBL/GenBank/DDBJ whole genome shotgun (WGS) entry which is preliminary data.</text>
</comment>
<dbReference type="SUPFAM" id="SSF54909">
    <property type="entry name" value="Dimeric alpha+beta barrel"/>
    <property type="match status" value="1"/>
</dbReference>
<name>A0AA39YTC1_9PEZI</name>